<dbReference type="PANTHER" id="PTHR36437:SF2">
    <property type="entry name" value="GLYOXALASE_BLEOMYCIN RESISTANCE PROTEIN_DIOXYGENASE"/>
    <property type="match status" value="1"/>
</dbReference>
<gene>
    <name evidence="2" type="ORF">OH136_06485</name>
</gene>
<dbReference type="Pfam" id="PF00903">
    <property type="entry name" value="Glyoxalase"/>
    <property type="match status" value="1"/>
</dbReference>
<dbReference type="InterPro" id="IPR029068">
    <property type="entry name" value="Glyas_Bleomycin-R_OHBP_Dase"/>
</dbReference>
<organism evidence="2 3">
    <name type="scientific">Halocynthiibacter halioticoli</name>
    <dbReference type="NCBI Taxonomy" id="2986804"/>
    <lineage>
        <taxon>Bacteria</taxon>
        <taxon>Pseudomonadati</taxon>
        <taxon>Pseudomonadota</taxon>
        <taxon>Alphaproteobacteria</taxon>
        <taxon>Rhodobacterales</taxon>
        <taxon>Paracoccaceae</taxon>
        <taxon>Halocynthiibacter</taxon>
    </lineage>
</organism>
<dbReference type="InterPro" id="IPR004360">
    <property type="entry name" value="Glyas_Fos-R_dOase_dom"/>
</dbReference>
<feature type="domain" description="VOC" evidence="1">
    <location>
        <begin position="4"/>
        <end position="128"/>
    </location>
</feature>
<dbReference type="CDD" id="cd07263">
    <property type="entry name" value="VOC_like"/>
    <property type="match status" value="1"/>
</dbReference>
<evidence type="ECO:0000259" key="1">
    <source>
        <dbReference type="PROSITE" id="PS51819"/>
    </source>
</evidence>
<dbReference type="PROSITE" id="PS51819">
    <property type="entry name" value="VOC"/>
    <property type="match status" value="1"/>
</dbReference>
<dbReference type="SUPFAM" id="SSF54593">
    <property type="entry name" value="Glyoxalase/Bleomycin resistance protein/Dihydroxybiphenyl dioxygenase"/>
    <property type="match status" value="1"/>
</dbReference>
<evidence type="ECO:0000313" key="3">
    <source>
        <dbReference type="Proteomes" id="UP001208041"/>
    </source>
</evidence>
<accession>A0AAE3LSZ3</accession>
<dbReference type="Proteomes" id="UP001208041">
    <property type="component" value="Unassembled WGS sequence"/>
</dbReference>
<proteinExistence type="predicted"/>
<dbReference type="AlphaFoldDB" id="A0AAE3LSZ3"/>
<dbReference type="Gene3D" id="3.10.180.10">
    <property type="entry name" value="2,3-Dihydroxybiphenyl 1,2-Dioxygenase, domain 1"/>
    <property type="match status" value="1"/>
</dbReference>
<sequence>MAQHISLVALVVPDYDAAIAFYCNVLGFSLIEDTKQSPTKRWVVVAPSGAGSTRILLAKADGPEQEAAIGNQTGGRVGFFLQTDDFDADFARMKDAGVTFLEEPRDEPYAKVVVWRDPFGNTWDLLQPR</sequence>
<evidence type="ECO:0000313" key="2">
    <source>
        <dbReference type="EMBL" id="MCV6824201.1"/>
    </source>
</evidence>
<dbReference type="InterPro" id="IPR037523">
    <property type="entry name" value="VOC_core"/>
</dbReference>
<name>A0AAE3LSZ3_9RHOB</name>
<comment type="caution">
    <text evidence="2">The sequence shown here is derived from an EMBL/GenBank/DDBJ whole genome shotgun (WGS) entry which is preliminary data.</text>
</comment>
<dbReference type="RefSeq" id="WP_263953018.1">
    <property type="nucleotide sequence ID" value="NZ_JAOYFC010000001.1"/>
</dbReference>
<dbReference type="PANTHER" id="PTHR36437">
    <property type="entry name" value="GLYOXALASE/BLEOMYCIN RESISTANCE PROTEIN/DIOXYGENASE"/>
    <property type="match status" value="1"/>
</dbReference>
<reference evidence="2" key="1">
    <citation type="submission" date="2022-10" db="EMBL/GenBank/DDBJ databases">
        <authorList>
            <person name="Yue Y."/>
        </authorList>
    </citation>
    <scope>NUCLEOTIDE SEQUENCE</scope>
    <source>
        <strain evidence="2">Z654</strain>
    </source>
</reference>
<protein>
    <submittedName>
        <fullName evidence="2">VOC family protein</fullName>
    </submittedName>
</protein>
<keyword evidence="3" id="KW-1185">Reference proteome</keyword>
<dbReference type="EMBL" id="JAOYFC010000001">
    <property type="protein sequence ID" value="MCV6824201.1"/>
    <property type="molecule type" value="Genomic_DNA"/>
</dbReference>